<feature type="domain" description="Rieske" evidence="7">
    <location>
        <begin position="43"/>
        <end position="155"/>
    </location>
</feature>
<evidence type="ECO:0000256" key="4">
    <source>
        <dbReference type="ARBA" id="ARBA00023002"/>
    </source>
</evidence>
<protein>
    <submittedName>
        <fullName evidence="8">Aromatic ring-hydroxylating dioxygenase subunit alpha</fullName>
        <ecNumber evidence="8">1.14.13.-</ecNumber>
    </submittedName>
</protein>
<evidence type="ECO:0000256" key="5">
    <source>
        <dbReference type="ARBA" id="ARBA00023004"/>
    </source>
</evidence>
<dbReference type="RefSeq" id="WP_380774336.1">
    <property type="nucleotide sequence ID" value="NZ_JBHUEO010000037.1"/>
</dbReference>
<dbReference type="EC" id="1.14.13.-" evidence="8"/>
<dbReference type="Gene3D" id="3.90.380.10">
    <property type="entry name" value="Naphthalene 1,2-dioxygenase Alpha Subunit, Chain A, domain 1"/>
    <property type="match status" value="1"/>
</dbReference>
<keyword evidence="3" id="KW-0479">Metal-binding</keyword>
<dbReference type="SUPFAM" id="SSF50022">
    <property type="entry name" value="ISP domain"/>
    <property type="match status" value="1"/>
</dbReference>
<evidence type="ECO:0000256" key="3">
    <source>
        <dbReference type="ARBA" id="ARBA00022723"/>
    </source>
</evidence>
<name>A0ABW4KKL3_9BACI</name>
<dbReference type="InterPro" id="IPR017941">
    <property type="entry name" value="Rieske_2Fe-2S"/>
</dbReference>
<dbReference type="InterPro" id="IPR001663">
    <property type="entry name" value="Rng_hydr_dOase-A"/>
</dbReference>
<evidence type="ECO:0000256" key="6">
    <source>
        <dbReference type="ARBA" id="ARBA00023014"/>
    </source>
</evidence>
<dbReference type="CDD" id="cd03469">
    <property type="entry name" value="Rieske_RO_Alpha_N"/>
    <property type="match status" value="1"/>
</dbReference>
<organism evidence="8 9">
    <name type="scientific">Siminovitchia sediminis</name>
    <dbReference type="NCBI Taxonomy" id="1274353"/>
    <lineage>
        <taxon>Bacteria</taxon>
        <taxon>Bacillati</taxon>
        <taxon>Bacillota</taxon>
        <taxon>Bacilli</taxon>
        <taxon>Bacillales</taxon>
        <taxon>Bacillaceae</taxon>
        <taxon>Siminovitchia</taxon>
    </lineage>
</organism>
<evidence type="ECO:0000256" key="1">
    <source>
        <dbReference type="ARBA" id="ARBA00001962"/>
    </source>
</evidence>
<dbReference type="SUPFAM" id="SSF55961">
    <property type="entry name" value="Bet v1-like"/>
    <property type="match status" value="1"/>
</dbReference>
<dbReference type="Pfam" id="PF00355">
    <property type="entry name" value="Rieske"/>
    <property type="match status" value="1"/>
</dbReference>
<sequence length="387" mass="44606">MSVKVIEGGYPEHATFERTFPGKAYTDPEFFQKELDHIWFKTWLCAGRAEEIPKTGDFLTVEIAGESLIIIRAQDGSINTFYNVCRHRGSRLCEADNGNFSKGYLTCHYHSWMYDGKTGDLINAPNIPNDDQDFVKEDRSLKKIKTEVWDGYIWINLDENAESLKDAFALPESWALYNQYNMKNLKLGKKKTYKVAANWKLIMENAAECYHCSNIHPELSRTTPPSRSRVKVDEKIPETEVVKHTGGMDLRPGFERINIDGKVYRPPFPGLPEEEINKIYYLHIYPHLYIGMSADYVFMATIFPVTPEESIVQGYWLFDPEELEKDDAYIQDAVDFWDVTSLQDWEAAELAHEGNKSRTYENGGILTPAEWRVTAFKKYVESKVNGN</sequence>
<dbReference type="Proteomes" id="UP001597301">
    <property type="component" value="Unassembled WGS sequence"/>
</dbReference>
<dbReference type="InterPro" id="IPR036922">
    <property type="entry name" value="Rieske_2Fe-2S_sf"/>
</dbReference>
<dbReference type="PANTHER" id="PTHR43756:SF5">
    <property type="entry name" value="CHOLINE MONOOXYGENASE, CHLOROPLASTIC"/>
    <property type="match status" value="1"/>
</dbReference>
<keyword evidence="2" id="KW-0001">2Fe-2S</keyword>
<keyword evidence="4 8" id="KW-0560">Oxidoreductase</keyword>
<keyword evidence="5" id="KW-0408">Iron</keyword>
<proteinExistence type="predicted"/>
<evidence type="ECO:0000313" key="8">
    <source>
        <dbReference type="EMBL" id="MFD1707607.1"/>
    </source>
</evidence>
<gene>
    <name evidence="8" type="ORF">ACFSCZ_12820</name>
</gene>
<keyword evidence="6" id="KW-0411">Iron-sulfur</keyword>
<accession>A0ABW4KKL3</accession>
<keyword evidence="8" id="KW-0223">Dioxygenase</keyword>
<dbReference type="InterPro" id="IPR015879">
    <property type="entry name" value="Ring_hydroxy_dOase_asu_C_dom"/>
</dbReference>
<dbReference type="Pfam" id="PF00848">
    <property type="entry name" value="Ring_hydroxyl_A"/>
    <property type="match status" value="1"/>
</dbReference>
<evidence type="ECO:0000313" key="9">
    <source>
        <dbReference type="Proteomes" id="UP001597301"/>
    </source>
</evidence>
<dbReference type="PRINTS" id="PR00090">
    <property type="entry name" value="RNGDIOXGNASE"/>
</dbReference>
<dbReference type="PANTHER" id="PTHR43756">
    <property type="entry name" value="CHOLINE MONOOXYGENASE, CHLOROPLASTIC"/>
    <property type="match status" value="1"/>
</dbReference>
<evidence type="ECO:0000259" key="7">
    <source>
        <dbReference type="PROSITE" id="PS51296"/>
    </source>
</evidence>
<dbReference type="EMBL" id="JBHUEO010000037">
    <property type="protein sequence ID" value="MFD1707607.1"/>
    <property type="molecule type" value="Genomic_DNA"/>
</dbReference>
<reference evidence="9" key="1">
    <citation type="journal article" date="2019" name="Int. J. Syst. Evol. Microbiol.">
        <title>The Global Catalogue of Microorganisms (GCM) 10K type strain sequencing project: providing services to taxonomists for standard genome sequencing and annotation.</title>
        <authorList>
            <consortium name="The Broad Institute Genomics Platform"/>
            <consortium name="The Broad Institute Genome Sequencing Center for Infectious Disease"/>
            <person name="Wu L."/>
            <person name="Ma J."/>
        </authorList>
    </citation>
    <scope>NUCLEOTIDE SEQUENCE [LARGE SCALE GENOMIC DNA]</scope>
    <source>
        <strain evidence="9">CGMCC 1.12295</strain>
    </source>
</reference>
<dbReference type="PROSITE" id="PS51296">
    <property type="entry name" value="RIESKE"/>
    <property type="match status" value="1"/>
</dbReference>
<dbReference type="GO" id="GO:0051213">
    <property type="term" value="F:dioxygenase activity"/>
    <property type="evidence" value="ECO:0007669"/>
    <property type="project" value="UniProtKB-KW"/>
</dbReference>
<evidence type="ECO:0000256" key="2">
    <source>
        <dbReference type="ARBA" id="ARBA00022714"/>
    </source>
</evidence>
<comment type="cofactor">
    <cofactor evidence="1">
        <name>Fe cation</name>
        <dbReference type="ChEBI" id="CHEBI:24875"/>
    </cofactor>
</comment>
<comment type="caution">
    <text evidence="8">The sequence shown here is derived from an EMBL/GenBank/DDBJ whole genome shotgun (WGS) entry which is preliminary data.</text>
</comment>
<dbReference type="Gene3D" id="2.102.10.10">
    <property type="entry name" value="Rieske [2Fe-2S] iron-sulphur domain"/>
    <property type="match status" value="1"/>
</dbReference>
<keyword evidence="9" id="KW-1185">Reference proteome</keyword>